<keyword evidence="2" id="KW-1185">Reference proteome</keyword>
<sequence length="77" mass="8574">MYSIGLNSGIFFCPRYSATSPQNLPFLLTPIQSFPGAEPQLHSGFIITLRTAVVNLERHTRGANKMDTDIHSWPTLV</sequence>
<proteinExistence type="predicted"/>
<dbReference type="EMBL" id="CM055729">
    <property type="protein sequence ID" value="KAJ8015520.1"/>
    <property type="molecule type" value="Genomic_DNA"/>
</dbReference>
<comment type="caution">
    <text evidence="1">The sequence shown here is derived from an EMBL/GenBank/DDBJ whole genome shotgun (WGS) entry which is preliminary data.</text>
</comment>
<evidence type="ECO:0000313" key="2">
    <source>
        <dbReference type="Proteomes" id="UP001157502"/>
    </source>
</evidence>
<accession>A0ACC2HIP9</accession>
<name>A0ACC2HIP9_DALPE</name>
<evidence type="ECO:0000313" key="1">
    <source>
        <dbReference type="EMBL" id="KAJ8015520.1"/>
    </source>
</evidence>
<reference evidence="1" key="1">
    <citation type="submission" date="2021-05" db="EMBL/GenBank/DDBJ databases">
        <authorList>
            <person name="Pan Q."/>
            <person name="Jouanno E."/>
            <person name="Zahm M."/>
            <person name="Klopp C."/>
            <person name="Cabau C."/>
            <person name="Louis A."/>
            <person name="Berthelot C."/>
            <person name="Parey E."/>
            <person name="Roest Crollius H."/>
            <person name="Montfort J."/>
            <person name="Robinson-Rechavi M."/>
            <person name="Bouchez O."/>
            <person name="Lampietro C."/>
            <person name="Lopez Roques C."/>
            <person name="Donnadieu C."/>
            <person name="Postlethwait J."/>
            <person name="Bobe J."/>
            <person name="Dillon D."/>
            <person name="Chandos A."/>
            <person name="von Hippel F."/>
            <person name="Guiguen Y."/>
        </authorList>
    </citation>
    <scope>NUCLEOTIDE SEQUENCE</scope>
    <source>
        <strain evidence="1">YG-Jan2019</strain>
    </source>
</reference>
<dbReference type="Proteomes" id="UP001157502">
    <property type="component" value="Chromosome 2"/>
</dbReference>
<gene>
    <name evidence="1" type="ORF">DPEC_G00026980</name>
</gene>
<organism evidence="1 2">
    <name type="scientific">Dallia pectoralis</name>
    <name type="common">Alaska blackfish</name>
    <dbReference type="NCBI Taxonomy" id="75939"/>
    <lineage>
        <taxon>Eukaryota</taxon>
        <taxon>Metazoa</taxon>
        <taxon>Chordata</taxon>
        <taxon>Craniata</taxon>
        <taxon>Vertebrata</taxon>
        <taxon>Euteleostomi</taxon>
        <taxon>Actinopterygii</taxon>
        <taxon>Neopterygii</taxon>
        <taxon>Teleostei</taxon>
        <taxon>Protacanthopterygii</taxon>
        <taxon>Esociformes</taxon>
        <taxon>Umbridae</taxon>
        <taxon>Dallia</taxon>
    </lineage>
</organism>
<protein>
    <submittedName>
        <fullName evidence="1">Uncharacterized protein</fullName>
    </submittedName>
</protein>